<dbReference type="InterPro" id="IPR006624">
    <property type="entry name" value="Beta-propeller_rpt_TECPR"/>
</dbReference>
<evidence type="ECO:0000259" key="4">
    <source>
        <dbReference type="SMART" id="SM00694"/>
    </source>
</evidence>
<evidence type="ECO:0000256" key="2">
    <source>
        <dbReference type="ARBA" id="ARBA00022737"/>
    </source>
</evidence>
<keyword evidence="2" id="KW-0677">Repeat</keyword>
<proteinExistence type="inferred from homology"/>
<dbReference type="WBParaSite" id="PgB20_g047_t01">
    <property type="protein sequence ID" value="PgB20_g047_t01"/>
    <property type="gene ID" value="PgB20_g047"/>
</dbReference>
<dbReference type="InterPro" id="IPR051513">
    <property type="entry name" value="Tectonin_beta-prop"/>
</dbReference>
<dbReference type="SMART" id="SM00693">
    <property type="entry name" value="DysFN"/>
    <property type="match status" value="1"/>
</dbReference>
<evidence type="ECO:0000256" key="1">
    <source>
        <dbReference type="ARBA" id="ARBA00005966"/>
    </source>
</evidence>
<keyword evidence="5" id="KW-1185">Reference proteome</keyword>
<evidence type="ECO:0000259" key="3">
    <source>
        <dbReference type="SMART" id="SM00693"/>
    </source>
</evidence>
<dbReference type="GO" id="GO:0098588">
    <property type="term" value="C:bounding membrane of organelle"/>
    <property type="evidence" value="ECO:0007669"/>
    <property type="project" value="UniProtKB-ARBA"/>
</dbReference>
<dbReference type="InterPro" id="IPR006614">
    <property type="entry name" value="Peroxin/Ferlin"/>
</dbReference>
<dbReference type="InterPro" id="IPR010482">
    <property type="entry name" value="TECPR1-like_DysF"/>
</dbReference>
<evidence type="ECO:0000313" key="5">
    <source>
        <dbReference type="Proteomes" id="UP000887569"/>
    </source>
</evidence>
<name>A0A914ZU64_PARUN</name>
<sequence>MHSSGYLWGLDDSGCPRRLNASSDPQGDDYLDWINEAIFDGDHRPIRIQKIVATREHVMALDKHGYCYLYVCTSHTAIRFIVSTFENQRWYPGIGWSARTLPTDRSSFSDESGFLTQPRESFKLPSDGWKWEQPWMIDLNEQLYDKEGWQYSFNFEVNAHFRNAPTMTSFVRRRRWLRSRRYTALCRWIQVNVACSSQLFVDMCAGGFDVDADSSSELYSLFALSRDGDLYWRKGIRKNSPEGTEWQLIEPIPDDSGGITLSFVFVCCLIESAEKAES</sequence>
<dbReference type="Pfam" id="PF06462">
    <property type="entry name" value="Hyd_WA"/>
    <property type="match status" value="1"/>
</dbReference>
<dbReference type="GO" id="GO:0005737">
    <property type="term" value="C:cytoplasm"/>
    <property type="evidence" value="ECO:0007669"/>
    <property type="project" value="UniProtKB-ARBA"/>
</dbReference>
<dbReference type="AlphaFoldDB" id="A0A914ZU64"/>
<dbReference type="Pfam" id="PF06398">
    <property type="entry name" value="Pex24p"/>
    <property type="match status" value="1"/>
</dbReference>
<organism evidence="5 6">
    <name type="scientific">Parascaris univalens</name>
    <name type="common">Nematode worm</name>
    <dbReference type="NCBI Taxonomy" id="6257"/>
    <lineage>
        <taxon>Eukaryota</taxon>
        <taxon>Metazoa</taxon>
        <taxon>Ecdysozoa</taxon>
        <taxon>Nematoda</taxon>
        <taxon>Chromadorea</taxon>
        <taxon>Rhabditida</taxon>
        <taxon>Spirurina</taxon>
        <taxon>Ascaridomorpha</taxon>
        <taxon>Ascaridoidea</taxon>
        <taxon>Ascarididae</taxon>
        <taxon>Parascaris</taxon>
    </lineage>
</organism>
<evidence type="ECO:0000313" key="6">
    <source>
        <dbReference type="WBParaSite" id="PgB20_g047_t01"/>
    </source>
</evidence>
<protein>
    <submittedName>
        <fullName evidence="6">Chloride channel protein</fullName>
    </submittedName>
</protein>
<dbReference type="PANTHER" id="PTHR23250:SF1">
    <property type="entry name" value="TECTONIN BETA-PROPELLER REPEAT-CONTAINING PROTEIN 1"/>
    <property type="match status" value="1"/>
</dbReference>
<feature type="domain" description="Peroxin/Ferlin" evidence="4">
    <location>
        <begin position="148"/>
        <end position="183"/>
    </location>
</feature>
<feature type="domain" description="Peroxin/Ferlin" evidence="3">
    <location>
        <begin position="77"/>
        <end position="138"/>
    </location>
</feature>
<reference evidence="6" key="1">
    <citation type="submission" date="2022-11" db="UniProtKB">
        <authorList>
            <consortium name="WormBaseParasite"/>
        </authorList>
    </citation>
    <scope>IDENTIFICATION</scope>
</reference>
<comment type="similarity">
    <text evidence="1">Belongs to the TECPR1 family.</text>
</comment>
<dbReference type="SMART" id="SM00694">
    <property type="entry name" value="DysFC"/>
    <property type="match status" value="1"/>
</dbReference>
<dbReference type="PANTHER" id="PTHR23250">
    <property type="entry name" value="DYSFERLIN-RELATED"/>
    <property type="match status" value="1"/>
</dbReference>
<dbReference type="Proteomes" id="UP000887569">
    <property type="component" value="Unplaced"/>
</dbReference>
<accession>A0A914ZU64</accession>